<dbReference type="GO" id="GO:0005524">
    <property type="term" value="F:ATP binding"/>
    <property type="evidence" value="ECO:0007669"/>
    <property type="project" value="UniProtKB-KW"/>
</dbReference>
<dbReference type="Pfam" id="PF13086">
    <property type="entry name" value="AAA_11"/>
    <property type="match status" value="1"/>
</dbReference>
<gene>
    <name evidence="3" type="ORF">EG856_03535</name>
</gene>
<dbReference type="OrthoDB" id="9757917at2"/>
<protein>
    <submittedName>
        <fullName evidence="3">ATP-binding protein</fullName>
    </submittedName>
</protein>
<sequence>MFSNKQKKFEAILNNLLDLSPNDKAVFTRVDNYYFFDFFKMFGQKAFEKIYTKKDFKIELIEERLKHAKDKIIQAHDYTEVMQIIADFDLEISEIKKRLLKKDFIQGIAKITEELEMQFQKQSIKWKMFFNRAKEINEQSNIWPIHLGFLYVKVNVGDKSIYAPLFLKEAYLEFENARPKLFSKGEIKPNDKLFFLLKHYNFDVDTNSKFSRQTIKELYDDVKKNWVNTYPDITEIGANFEQLIPEQITNEALSFAPGIVLGLFQPAGGYIRNRMIEIIEKDAIKTIIPVSFNKNSYIKKIDEMILDPKKSLFKISPTNFSQDQAIASSLLQNTVIWGPPGTGKSQTIVNLITNILIYGRSAVVCSQKKAALEVIANRMGPLKQFCLFMFNSAEASKKSFYKPLQEYIDYIEHFNDDVKLKALRVLNNKELRYIREIGNYAKDSRFVEIARIIPQINSYLEDLDEQKWEFILTLPDFYQYPELIKFNDKKEIEKWMLKNNGFNFLKLFDKKRKTILNIANNLFEKFNGSKINIKHLVNITRNSEISDFKFIRSLLSILPPQDKAQVSDAEQIKKYVARLVVQRYETLSDEDKQAYGEFALTIRNGQTEPYKFISNFARIIKKIFPIIIVTPEADLSAWQREEFNYAIMDESSQIFIEKGLPVLYLAKIKILAGDDQQMKPSNWFGIRVTDEETVYGITESLLDFAKNTGVHTILLNKNYRSNHASLMTFSSKHFYNSNLDVIDSAYVTSQSKAIEVIEANGEWVDSQNLSEVKIALDIVEKNLKKYKKIILLCFNAKQQEVITKTIFETKPILENALRTDILLLRNIENIQGDEADLVVATLGYDSNAKIYSTYVGRPGGRNALNVAISRAKEKMIVIKSLHSSDVNINGLNGINEDMETFKKWLEFLELSDQERKEFLSIDLEQTRGIDLKSNYEESDLFIEIKEYILDLIKGKPWIQLHTHYNLGTMNVDLMLKKGEENIFALIVDDYKYADNPSEYLKFNDTIKFIASKQYKTFNFDRTLWEQNKQKLDEIISLISLPDSYFENNDYADLSENSIEMFIDKNDLTHSQTTINNVNNENLIHETIENVSKNESVNDFDISNTKPQTNVEKSTNTQNVKDQNIISEVDNEFNKIQNLTIENSPEIMKMNKNLDDINEFIKENNYDKTEFDDVYDIDEILKQNSLNQSNTSKTLLSESIENLNVTQEILNDNINAKLNTDVLDQKDKNEQNINEQPNPSTQVFDEKNNLKQNYENEFKNKINEDRDNQFANLDFEDFDEPSQTNLMELNNDVAKPTSYSQIENENFEFDEPGETELIELNKESNYQRNSNNFDANYSNNGYDPLQQALYDSIDNTAEFTSEKELINEIEQNSIDKVLNELNLENKK</sequence>
<dbReference type="InterPro" id="IPR027417">
    <property type="entry name" value="P-loop_NTPase"/>
</dbReference>
<dbReference type="InterPro" id="IPR041677">
    <property type="entry name" value="DNA2/NAM7_AAA_11"/>
</dbReference>
<keyword evidence="3" id="KW-0547">Nucleotide-binding</keyword>
<accession>A0A4P6MPW3</accession>
<proteinExistence type="predicted"/>
<feature type="domain" description="DNA2/NAM7 helicase-like C-terminal" evidence="2">
    <location>
        <begin position="699"/>
        <end position="878"/>
    </location>
</feature>
<dbReference type="Gene3D" id="3.40.50.300">
    <property type="entry name" value="P-loop containing nucleotide triphosphate hydrolases"/>
    <property type="match status" value="2"/>
</dbReference>
<keyword evidence="4" id="KW-1185">Reference proteome</keyword>
<evidence type="ECO:0000259" key="2">
    <source>
        <dbReference type="Pfam" id="PF13087"/>
    </source>
</evidence>
<dbReference type="EMBL" id="CP034841">
    <property type="protein sequence ID" value="QBF34960.1"/>
    <property type="molecule type" value="Genomic_DNA"/>
</dbReference>
<reference evidence="3 4" key="1">
    <citation type="submission" date="2019-01" db="EMBL/GenBank/DDBJ databases">
        <title>Complete sequence and annotation of the Mycoplasma phocirhinis strain 852T genome.</title>
        <authorList>
            <person name="Frasca S.Jr."/>
            <person name="Kutish G.F."/>
            <person name="Castellanos Gell J."/>
            <person name="Michaels D.L."/>
            <person name="Brown D.R."/>
        </authorList>
    </citation>
    <scope>NUCLEOTIDE SEQUENCE [LARGE SCALE GENOMIC DNA]</scope>
    <source>
        <strain evidence="3 4">852</strain>
    </source>
</reference>
<dbReference type="CDD" id="cd18808">
    <property type="entry name" value="SF1_C_Upf1"/>
    <property type="match status" value="1"/>
</dbReference>
<dbReference type="InterPro" id="IPR041679">
    <property type="entry name" value="DNA2/NAM7-like_C"/>
</dbReference>
<dbReference type="GO" id="GO:0004386">
    <property type="term" value="F:helicase activity"/>
    <property type="evidence" value="ECO:0007669"/>
    <property type="project" value="InterPro"/>
</dbReference>
<dbReference type="PANTHER" id="PTHR10887">
    <property type="entry name" value="DNA2/NAM7 HELICASE FAMILY"/>
    <property type="match status" value="1"/>
</dbReference>
<keyword evidence="3" id="KW-0067">ATP-binding</keyword>
<dbReference type="SUPFAM" id="SSF52540">
    <property type="entry name" value="P-loop containing nucleoside triphosphate hydrolases"/>
    <property type="match status" value="1"/>
</dbReference>
<feature type="domain" description="DNA2/NAM7 helicase helicase" evidence="1">
    <location>
        <begin position="318"/>
        <end position="381"/>
    </location>
</feature>
<dbReference type="KEGG" id="mphi:EG856_03535"/>
<dbReference type="Proteomes" id="UP000289326">
    <property type="component" value="Chromosome"/>
</dbReference>
<evidence type="ECO:0000313" key="4">
    <source>
        <dbReference type="Proteomes" id="UP000289326"/>
    </source>
</evidence>
<dbReference type="InterPro" id="IPR045055">
    <property type="entry name" value="DNA2/NAM7-like"/>
</dbReference>
<dbReference type="RefSeq" id="WP_130429737.1">
    <property type="nucleotide sequence ID" value="NZ_CP034841.1"/>
</dbReference>
<dbReference type="Pfam" id="PF13087">
    <property type="entry name" value="AAA_12"/>
    <property type="match status" value="1"/>
</dbReference>
<organism evidence="3 4">
    <name type="scientific">Mycoplasmopsis phocirhinis</name>
    <dbReference type="NCBI Taxonomy" id="142650"/>
    <lineage>
        <taxon>Bacteria</taxon>
        <taxon>Bacillati</taxon>
        <taxon>Mycoplasmatota</taxon>
        <taxon>Mycoplasmoidales</taxon>
        <taxon>Metamycoplasmataceae</taxon>
        <taxon>Mycoplasmopsis</taxon>
    </lineage>
</organism>
<dbReference type="InterPro" id="IPR047187">
    <property type="entry name" value="SF1_C_Upf1"/>
</dbReference>
<name>A0A4P6MPW3_9BACT</name>
<evidence type="ECO:0000259" key="1">
    <source>
        <dbReference type="Pfam" id="PF13086"/>
    </source>
</evidence>
<evidence type="ECO:0000313" key="3">
    <source>
        <dbReference type="EMBL" id="QBF34960.1"/>
    </source>
</evidence>